<dbReference type="PANTHER" id="PTHR45856:SF24">
    <property type="entry name" value="FUNGAL LIPASE-LIKE DOMAIN-CONTAINING PROTEIN"/>
    <property type="match status" value="1"/>
</dbReference>
<protein>
    <submittedName>
        <fullName evidence="2">Lipase</fullName>
    </submittedName>
</protein>
<dbReference type="SUPFAM" id="SSF53474">
    <property type="entry name" value="alpha/beta-Hydrolases"/>
    <property type="match status" value="1"/>
</dbReference>
<proteinExistence type="predicted"/>
<dbReference type="eggNOG" id="COG3675">
    <property type="taxonomic scope" value="Bacteria"/>
</dbReference>
<dbReference type="PANTHER" id="PTHR45856">
    <property type="entry name" value="ALPHA/BETA-HYDROLASES SUPERFAMILY PROTEIN"/>
    <property type="match status" value="1"/>
</dbReference>
<dbReference type="Proteomes" id="UP000027778">
    <property type="component" value="Unassembled WGS sequence"/>
</dbReference>
<dbReference type="InterPro" id="IPR051218">
    <property type="entry name" value="Sec_MonoDiacylglyc_Lipase"/>
</dbReference>
<keyword evidence="3" id="KW-1185">Reference proteome</keyword>
<dbReference type="InterPro" id="IPR029058">
    <property type="entry name" value="AB_hydrolase_fold"/>
</dbReference>
<dbReference type="AlphaFoldDB" id="A0A073KL20"/>
<dbReference type="Gene3D" id="3.40.50.1820">
    <property type="entry name" value="alpha/beta hydrolase"/>
    <property type="match status" value="1"/>
</dbReference>
<dbReference type="RefSeq" id="WP_033676245.1">
    <property type="nucleotide sequence ID" value="NZ_JOTM01000021.1"/>
</dbReference>
<dbReference type="STRING" id="574375.AZF08_22315"/>
<gene>
    <name evidence="2" type="ORF">BAGA_14350</name>
</gene>
<dbReference type="CDD" id="cd00519">
    <property type="entry name" value="Lipase_3"/>
    <property type="match status" value="1"/>
</dbReference>
<feature type="domain" description="Fungal lipase-type" evidence="1">
    <location>
        <begin position="66"/>
        <end position="196"/>
    </location>
</feature>
<evidence type="ECO:0000259" key="1">
    <source>
        <dbReference type="Pfam" id="PF01764"/>
    </source>
</evidence>
<dbReference type="EMBL" id="JOTM01000021">
    <property type="protein sequence ID" value="KEK23008.1"/>
    <property type="molecule type" value="Genomic_DNA"/>
</dbReference>
<dbReference type="InterPro" id="IPR002921">
    <property type="entry name" value="Fungal_lipase-type"/>
</dbReference>
<name>A0A073KL20_9BACI</name>
<evidence type="ECO:0000313" key="3">
    <source>
        <dbReference type="Proteomes" id="UP000027778"/>
    </source>
</evidence>
<dbReference type="GO" id="GO:0006629">
    <property type="term" value="P:lipid metabolic process"/>
    <property type="evidence" value="ECO:0007669"/>
    <property type="project" value="InterPro"/>
</dbReference>
<dbReference type="OrthoDB" id="5522031at2"/>
<accession>A0A073KL20</accession>
<organism evidence="2 3">
    <name type="scientific">Bacillus gaemokensis</name>
    <dbReference type="NCBI Taxonomy" id="574375"/>
    <lineage>
        <taxon>Bacteria</taxon>
        <taxon>Bacillati</taxon>
        <taxon>Bacillota</taxon>
        <taxon>Bacilli</taxon>
        <taxon>Bacillales</taxon>
        <taxon>Bacillaceae</taxon>
        <taxon>Bacillus</taxon>
        <taxon>Bacillus cereus group</taxon>
    </lineage>
</organism>
<reference evidence="2 3" key="1">
    <citation type="submission" date="2014-06" db="EMBL/GenBank/DDBJ databases">
        <title>Draft genome sequence of Bacillus gaemokensis JCM 15801 (MCCC 1A00707).</title>
        <authorList>
            <person name="Lai Q."/>
            <person name="Liu Y."/>
            <person name="Shao Z."/>
        </authorList>
    </citation>
    <scope>NUCLEOTIDE SEQUENCE [LARGE SCALE GENOMIC DNA]</scope>
    <source>
        <strain evidence="2 3">JCM 15801</strain>
    </source>
</reference>
<comment type="caution">
    <text evidence="2">The sequence shown here is derived from an EMBL/GenBank/DDBJ whole genome shotgun (WGS) entry which is preliminary data.</text>
</comment>
<sequence length="240" mass="27212">MRAPLSFDKDTAILLASCCELTYDQYKQNGVFQIPDGFQYVQGFQAKAVQTTEWFGFILESEDTIIVAFRGTQTEPDWVIDSLVNQKPYPYALNSGNVHNGFLSTYESCRDPIMDMLVSLPAHKKLLATGHSLGGALATLHILDARVNTAFAQYGLYSFASPKVGDITFRNYYKLQVASSFRFVNLFDVVPLLPPRKVHFNEQDWEYAHVHHNMTFTKNTKSITNNHSMATYKTCLTSHF</sequence>
<evidence type="ECO:0000313" key="2">
    <source>
        <dbReference type="EMBL" id="KEK23008.1"/>
    </source>
</evidence>
<dbReference type="Pfam" id="PF01764">
    <property type="entry name" value="Lipase_3"/>
    <property type="match status" value="1"/>
</dbReference>